<evidence type="ECO:0000313" key="3">
    <source>
        <dbReference type="Proteomes" id="UP000289306"/>
    </source>
</evidence>
<dbReference type="Proteomes" id="UP000289306">
    <property type="component" value="Segment"/>
</dbReference>
<keyword evidence="1" id="KW-0472">Membrane</keyword>
<organism evidence="2 3">
    <name type="scientific">Gordonia phage Brylie</name>
    <dbReference type="NCBI Taxonomy" id="2507859"/>
    <lineage>
        <taxon>Viruses</taxon>
        <taxon>Duplodnaviria</taxon>
        <taxon>Heunggongvirae</taxon>
        <taxon>Uroviricota</taxon>
        <taxon>Caudoviricetes</taxon>
        <taxon>Betterkatzvirus</taxon>
        <taxon>Betterkatzvirus betterkatz</taxon>
    </lineage>
</organism>
<proteinExistence type="predicted"/>
<evidence type="ECO:0000256" key="1">
    <source>
        <dbReference type="SAM" id="Phobius"/>
    </source>
</evidence>
<accession>A0A410TCT7</accession>
<dbReference type="EMBL" id="MK376958">
    <property type="protein sequence ID" value="QAU06830.1"/>
    <property type="molecule type" value="Genomic_DNA"/>
</dbReference>
<name>A0A410TCT7_9CAUD</name>
<gene>
    <name evidence="2" type="primary">32</name>
    <name evidence="2" type="ORF">SEA_BRYLIE_32</name>
</gene>
<feature type="transmembrane region" description="Helical" evidence="1">
    <location>
        <begin position="73"/>
        <end position="95"/>
    </location>
</feature>
<keyword evidence="1" id="KW-0812">Transmembrane</keyword>
<sequence>MMAARLQAAVLGIGQITIAGLYGGPDILVRYPLKPGQVSAVVWIDSFGPLWLLSFLAVGFWLLSTVVRRRGFVAAHIASAGLWAFYSGCVLMSAFLTEPPVPVLAGTFAGLLALVNIAVAVGDAERGHR</sequence>
<feature type="transmembrane region" description="Helical" evidence="1">
    <location>
        <begin position="47"/>
        <end position="66"/>
    </location>
</feature>
<keyword evidence="1" id="KW-1133">Transmembrane helix</keyword>
<protein>
    <submittedName>
        <fullName evidence="2">Membrane protein</fullName>
    </submittedName>
</protein>
<reference evidence="2 3" key="1">
    <citation type="submission" date="2019-01" db="EMBL/GenBank/DDBJ databases">
        <authorList>
            <person name="Wiggins B.M."/>
            <person name="Bizzell D.M."/>
            <person name="Campbell R."/>
            <person name="Fisher C.B."/>
            <person name="Freeman A.L."/>
            <person name="Green N.R."/>
            <person name="Patwardhan S."/>
            <person name="Newman R.H."/>
            <person name="Coomans R.J."/>
            <person name="Garlena R.A."/>
            <person name="Russell D.A."/>
            <person name="Pope W.H."/>
            <person name="Jacobs-Sera D."/>
            <person name="Hatfull G.F."/>
        </authorList>
    </citation>
    <scope>NUCLEOTIDE SEQUENCE [LARGE SCALE GENOMIC DNA]</scope>
</reference>
<evidence type="ECO:0000313" key="2">
    <source>
        <dbReference type="EMBL" id="QAU06830.1"/>
    </source>
</evidence>
<feature type="transmembrane region" description="Helical" evidence="1">
    <location>
        <begin position="101"/>
        <end position="121"/>
    </location>
</feature>